<dbReference type="InterPro" id="IPR017853">
    <property type="entry name" value="GH"/>
</dbReference>
<accession>A0ABS3EVV2</accession>
<dbReference type="InterPro" id="IPR014718">
    <property type="entry name" value="GH-type_carb-bd"/>
</dbReference>
<dbReference type="InterPro" id="IPR023230">
    <property type="entry name" value="Glyco_hydro_2_CS"/>
</dbReference>
<dbReference type="SUPFAM" id="SSF49785">
    <property type="entry name" value="Galactose-binding domain-like"/>
    <property type="match status" value="1"/>
</dbReference>
<evidence type="ECO:0000256" key="2">
    <source>
        <dbReference type="ARBA" id="ARBA00001913"/>
    </source>
</evidence>
<dbReference type="InterPro" id="IPR006102">
    <property type="entry name" value="Ig-like_GH2"/>
</dbReference>
<keyword evidence="7" id="KW-0106">Calcium</keyword>
<dbReference type="RefSeq" id="WP_207070770.1">
    <property type="nucleotide sequence ID" value="NZ_JAFLND010000001.1"/>
</dbReference>
<dbReference type="SUPFAM" id="SSF49303">
    <property type="entry name" value="beta-Galactosidase/glucuronidase domain"/>
    <property type="match status" value="2"/>
</dbReference>
<dbReference type="InterPro" id="IPR013783">
    <property type="entry name" value="Ig-like_fold"/>
</dbReference>
<dbReference type="InterPro" id="IPR036156">
    <property type="entry name" value="Beta-gal/glucu_dom_sf"/>
</dbReference>
<dbReference type="PROSITE" id="PS00719">
    <property type="entry name" value="GLYCOSYL_HYDROL_F2_1"/>
    <property type="match status" value="1"/>
</dbReference>
<evidence type="ECO:0000313" key="12">
    <source>
        <dbReference type="EMBL" id="MBO0330374.1"/>
    </source>
</evidence>
<dbReference type="Gene3D" id="3.20.20.80">
    <property type="entry name" value="Glycosidases"/>
    <property type="match status" value="1"/>
</dbReference>
<comment type="cofactor">
    <cofactor evidence="2">
        <name>Ca(2+)</name>
        <dbReference type="ChEBI" id="CHEBI:29108"/>
    </cofactor>
</comment>
<dbReference type="PANTHER" id="PTHR46323">
    <property type="entry name" value="BETA-GALACTOSIDASE"/>
    <property type="match status" value="1"/>
</dbReference>
<evidence type="ECO:0000256" key="7">
    <source>
        <dbReference type="ARBA" id="ARBA00022837"/>
    </source>
</evidence>
<dbReference type="PRINTS" id="PR00132">
    <property type="entry name" value="GLHYDRLASE2"/>
</dbReference>
<dbReference type="InterPro" id="IPR008979">
    <property type="entry name" value="Galactose-bd-like_sf"/>
</dbReference>
<dbReference type="Gene3D" id="2.60.120.260">
    <property type="entry name" value="Galactose-binding domain-like"/>
    <property type="match status" value="1"/>
</dbReference>
<dbReference type="InterPro" id="IPR032312">
    <property type="entry name" value="LacZ_4"/>
</dbReference>
<evidence type="ECO:0000256" key="6">
    <source>
        <dbReference type="ARBA" id="ARBA00022801"/>
    </source>
</evidence>
<comment type="subunit">
    <text evidence="4">Monomer.</text>
</comment>
<dbReference type="EC" id="3.2.1.23" evidence="5 10"/>
<dbReference type="Pfam" id="PF00703">
    <property type="entry name" value="Glyco_hydro_2"/>
    <property type="match status" value="1"/>
</dbReference>
<dbReference type="InterPro" id="IPR006104">
    <property type="entry name" value="Glyco_hydro_2_N"/>
</dbReference>
<dbReference type="Pfam" id="PF16353">
    <property type="entry name" value="LacZ_4"/>
    <property type="match status" value="1"/>
</dbReference>
<evidence type="ECO:0000256" key="1">
    <source>
        <dbReference type="ARBA" id="ARBA00001412"/>
    </source>
</evidence>
<name>A0ABS3EVV2_9FLAO</name>
<evidence type="ECO:0000256" key="4">
    <source>
        <dbReference type="ARBA" id="ARBA00011245"/>
    </source>
</evidence>
<dbReference type="Proteomes" id="UP000664163">
    <property type="component" value="Unassembled WGS sequence"/>
</dbReference>
<keyword evidence="8 10" id="KW-0326">Glycosidase</keyword>
<feature type="domain" description="Beta galactosidase small chain/" evidence="11">
    <location>
        <begin position="769"/>
        <end position="1055"/>
    </location>
</feature>
<keyword evidence="13" id="KW-1185">Reference proteome</keyword>
<sequence length="1068" mass="122702">MIRNQQIIALLAILSNFMMTGQQSRPDWENPDIITLHSEEPRASFYHFNDNDLQTSTMALPNYRSLNGSWKFHWSPKPSDRPKEFYTETFDVSNWDDIVVPSDWQMKGYGYPIYSNIEYPFPKNAPFIPHDNNPVGSYKRRFNLSEDWTTKEVYIHFGGVNSAFYLWVNGQKVGYSEGSKTPAEFNITSYVKTGENDIAVEVYRWCDGSYLEDQDFWRLSGIERDVTLYATNSVKIQNIIARASLDRAAYEEGELEIEVLADTGAKAKKVFVETKVLDGDNEIISLKGSVDPKKNSMGKLLLNKKGLNISPWSAESPKLYDLLITLKDSKGLQLDGTRLKIGFRTSEIKNGQLLVNGKPILLKGVNRHEHDPVHGHVVSKESMLADIENFKKYNINAVRTSHYPNHPLWYQLCDQYGIYVIDEANIESHGYGYQKDETLAQDPQFQKMHLNRIQRMVKRDINHPSIIIWSMGNEAGSGNNFVIPYNWIHDYDPGRPVHYERAGRANDSIHYQGRITDIISWMYENPHNVDKNHFEVDDKRPLQEQRPFIWCEYAHAMGNSSGNFKDYWDWVRSRPRAQGGFIWDWMDQGLEQTTSSGEIYYAYGGDFEPDSVHSDENFCANGLMGADLTPHPGLFEVKKVYQNVLFSKLDDTTYEVYNEHFFTSTESYDFKAILMENGIEVAFKPLPVPTIGPQQKAEVTIDFDYNLDSSKEYYINIFGFLNRDTPLLPKGEILVTDQFKLQDGNITYQILNKPQKIKTKASKDHASYTVSVGEYTYVFGSKGFGLDAIKKGDTDFLLEPVKMTFWRAPTDNDFGAWGAWDAPKNVDYFSYRDAADKKELITFDHTKNKDGSYTFRYEFNYRDLQATNIITYTVDKNGGLKVSCTFSPEHPEKLKYMPRYGMEFVLDNQYQNTEYYGRGPQENYVDRKSASYVGLYKSKVEDFYVPYIRPQENGNRTDVRFASFTNELGSGLDFVSENAPFSFSAHHNPMSDFDSRSNKKAQRHTTDIKPKHAVYLHIDYGQTGVGGDNSWSMNGLANDEYKLDVSNASFTFDIYPSSVLDVGPVSRD</sequence>
<evidence type="ECO:0000256" key="9">
    <source>
        <dbReference type="ARBA" id="ARBA00032230"/>
    </source>
</evidence>
<dbReference type="EMBL" id="JAFLND010000001">
    <property type="protein sequence ID" value="MBO0330374.1"/>
    <property type="molecule type" value="Genomic_DNA"/>
</dbReference>
<dbReference type="SMART" id="SM01038">
    <property type="entry name" value="Bgal_small_N"/>
    <property type="match status" value="1"/>
</dbReference>
<reference evidence="12 13" key="1">
    <citation type="submission" date="2021-03" db="EMBL/GenBank/DDBJ databases">
        <title>Muricauda sp. CAU 1631 isolated from Incheon.</title>
        <authorList>
            <person name="Kim W."/>
        </authorList>
    </citation>
    <scope>NUCLEOTIDE SEQUENCE [LARGE SCALE GENOMIC DNA]</scope>
    <source>
        <strain evidence="12 13">CAU 1631</strain>
    </source>
</reference>
<dbReference type="Pfam" id="PF02836">
    <property type="entry name" value="Glyco_hydro_2_C"/>
    <property type="match status" value="1"/>
</dbReference>
<dbReference type="Pfam" id="PF02929">
    <property type="entry name" value="Bgal_small_N"/>
    <property type="match status" value="1"/>
</dbReference>
<dbReference type="InterPro" id="IPR004199">
    <property type="entry name" value="B-gal_small/dom_5"/>
</dbReference>
<dbReference type="Gene3D" id="2.70.98.10">
    <property type="match status" value="1"/>
</dbReference>
<comment type="catalytic activity">
    <reaction evidence="1 10">
        <text>Hydrolysis of terminal non-reducing beta-D-galactose residues in beta-D-galactosides.</text>
        <dbReference type="EC" id="3.2.1.23"/>
    </reaction>
</comment>
<dbReference type="InterPro" id="IPR006103">
    <property type="entry name" value="Glyco_hydro_2_cat"/>
</dbReference>
<evidence type="ECO:0000256" key="5">
    <source>
        <dbReference type="ARBA" id="ARBA00012756"/>
    </source>
</evidence>
<dbReference type="Gene3D" id="2.60.40.10">
    <property type="entry name" value="Immunoglobulins"/>
    <property type="match status" value="2"/>
</dbReference>
<organism evidence="12 13">
    <name type="scientific">[Muricauda] lutisoli</name>
    <dbReference type="NCBI Taxonomy" id="2816035"/>
    <lineage>
        <taxon>Bacteria</taxon>
        <taxon>Pseudomonadati</taxon>
        <taxon>Bacteroidota</taxon>
        <taxon>Flavobacteriia</taxon>
        <taxon>Flavobacteriales</taxon>
        <taxon>Flavobacteriaceae</taxon>
        <taxon>Allomuricauda</taxon>
    </lineage>
</organism>
<evidence type="ECO:0000256" key="3">
    <source>
        <dbReference type="ARBA" id="ARBA00007401"/>
    </source>
</evidence>
<dbReference type="InterPro" id="IPR006101">
    <property type="entry name" value="Glyco_hydro_2"/>
</dbReference>
<comment type="similarity">
    <text evidence="3 10">Belongs to the glycosyl hydrolase 2 family.</text>
</comment>
<proteinExistence type="inferred from homology"/>
<dbReference type="Pfam" id="PF02837">
    <property type="entry name" value="Glyco_hydro_2_N"/>
    <property type="match status" value="1"/>
</dbReference>
<protein>
    <recommendedName>
        <fullName evidence="5 10">Beta-galactosidase</fullName>
        <ecNumber evidence="5 10">3.2.1.23</ecNumber>
    </recommendedName>
    <alternativeName>
        <fullName evidence="9 10">Lactase</fullName>
    </alternativeName>
</protein>
<evidence type="ECO:0000259" key="11">
    <source>
        <dbReference type="SMART" id="SM01038"/>
    </source>
</evidence>
<dbReference type="PANTHER" id="PTHR46323:SF2">
    <property type="entry name" value="BETA-GALACTOSIDASE"/>
    <property type="match status" value="1"/>
</dbReference>
<dbReference type="SUPFAM" id="SSF74650">
    <property type="entry name" value="Galactose mutarotase-like"/>
    <property type="match status" value="1"/>
</dbReference>
<keyword evidence="6 10" id="KW-0378">Hydrolase</keyword>
<gene>
    <name evidence="12" type="ORF">J0X13_07415</name>
</gene>
<dbReference type="SUPFAM" id="SSF51445">
    <property type="entry name" value="(Trans)glycosidases"/>
    <property type="match status" value="1"/>
</dbReference>
<dbReference type="InterPro" id="IPR011013">
    <property type="entry name" value="Gal_mutarotase_sf_dom"/>
</dbReference>
<evidence type="ECO:0000313" key="13">
    <source>
        <dbReference type="Proteomes" id="UP000664163"/>
    </source>
</evidence>
<comment type="caution">
    <text evidence="12">The sequence shown here is derived from an EMBL/GenBank/DDBJ whole genome shotgun (WGS) entry which is preliminary data.</text>
</comment>
<evidence type="ECO:0000256" key="10">
    <source>
        <dbReference type="RuleBase" id="RU361154"/>
    </source>
</evidence>
<evidence type="ECO:0000256" key="8">
    <source>
        <dbReference type="ARBA" id="ARBA00023295"/>
    </source>
</evidence>
<dbReference type="InterPro" id="IPR050347">
    <property type="entry name" value="Bact_Beta-galactosidase"/>
</dbReference>